<accession>A0ABR2B7T8</accession>
<keyword evidence="2" id="KW-1185">Reference proteome</keyword>
<gene>
    <name evidence="1" type="ORF">V6N12_057225</name>
</gene>
<evidence type="ECO:0000313" key="2">
    <source>
        <dbReference type="Proteomes" id="UP001472677"/>
    </source>
</evidence>
<evidence type="ECO:0000313" key="1">
    <source>
        <dbReference type="EMBL" id="KAK8502341.1"/>
    </source>
</evidence>
<sequence length="98" mass="10333">MTAALARALGASIGKVVMTDTRLEDESVDSVATSVAASVAPTSSVQAAAITKDAPHDPMVHAEAFDVVEEAVDVTSLDRRLPRQLLIGWLPRISHTIL</sequence>
<organism evidence="1 2">
    <name type="scientific">Hibiscus sabdariffa</name>
    <name type="common">roselle</name>
    <dbReference type="NCBI Taxonomy" id="183260"/>
    <lineage>
        <taxon>Eukaryota</taxon>
        <taxon>Viridiplantae</taxon>
        <taxon>Streptophyta</taxon>
        <taxon>Embryophyta</taxon>
        <taxon>Tracheophyta</taxon>
        <taxon>Spermatophyta</taxon>
        <taxon>Magnoliopsida</taxon>
        <taxon>eudicotyledons</taxon>
        <taxon>Gunneridae</taxon>
        <taxon>Pentapetalae</taxon>
        <taxon>rosids</taxon>
        <taxon>malvids</taxon>
        <taxon>Malvales</taxon>
        <taxon>Malvaceae</taxon>
        <taxon>Malvoideae</taxon>
        <taxon>Hibiscus</taxon>
    </lineage>
</organism>
<reference evidence="1 2" key="1">
    <citation type="journal article" date="2024" name="G3 (Bethesda)">
        <title>Genome assembly of Hibiscus sabdariffa L. provides insights into metabolisms of medicinal natural products.</title>
        <authorList>
            <person name="Kim T."/>
        </authorList>
    </citation>
    <scope>NUCLEOTIDE SEQUENCE [LARGE SCALE GENOMIC DNA]</scope>
    <source>
        <strain evidence="1">TK-2024</strain>
        <tissue evidence="1">Old leaves</tissue>
    </source>
</reference>
<protein>
    <submittedName>
        <fullName evidence="1">Uncharacterized protein</fullName>
    </submittedName>
</protein>
<proteinExistence type="predicted"/>
<dbReference type="Proteomes" id="UP001472677">
    <property type="component" value="Unassembled WGS sequence"/>
</dbReference>
<name>A0ABR2B7T8_9ROSI</name>
<comment type="caution">
    <text evidence="1">The sequence shown here is derived from an EMBL/GenBank/DDBJ whole genome shotgun (WGS) entry which is preliminary data.</text>
</comment>
<dbReference type="EMBL" id="JBBPBM010000171">
    <property type="protein sequence ID" value="KAK8502341.1"/>
    <property type="molecule type" value="Genomic_DNA"/>
</dbReference>